<name>A0ABP9QMJ8_9RHOO</name>
<evidence type="ECO:0000256" key="2">
    <source>
        <dbReference type="SAM" id="Phobius"/>
    </source>
</evidence>
<protein>
    <recommendedName>
        <fullName evidence="5">Glycosyltransferase RgtA/B/C/D-like domain-containing protein</fullName>
    </recommendedName>
</protein>
<keyword evidence="2" id="KW-0812">Transmembrane</keyword>
<feature type="transmembrane region" description="Helical" evidence="2">
    <location>
        <begin position="550"/>
        <end position="571"/>
    </location>
</feature>
<sequence length="622" mass="68438">MSDSASPVESAPELAADSPVESAPQAPIVASPVRQSLMTRLLTHPLTRLFKHALLSALMLTVAFWLCWPRMTATGEAGGQISKTDLPWVFHTVGSGNRLTIDMQVGWLTPRTWQIIPDDNLRAMFINGQVVSFAGVREGGLTDYTRGFDIDLGPYLQRGPAVIVFQVDNGGGDGGISFRPRMGFWHALVFAAGFLPLLFGLSRCFGLRKLQIFIIALSLLVICSYWMATPWQVRTHDAAGVDGHYGYVAWVAQNLALPSPMQGWTFYHPPVYYTLGAVVWRWAHWLNLPAAEMLQAFSIALWLIFLTATAGTLRRALRGRYVALATATLALAFWPSGIIHAIRLGNDSALFASAGVAGWFAIRWWQGRRRDDLVYMALTCAIALLCKSNAIALCAALGALVLSTALRRNRRKRRSAMLDTTLFGGLVLSGLFASFVVRVYYYLQGAIPNWLISNTGSLHSGLLVPVNLKSFLPLDVPTFLTMPWMAPFDDASGRANFWNYLLRSSLSGEFAFPDALQGAVAYAWGALLLGLFLSFFLVSSWRAAGCSARALYRVRPFVLLGITWLASLVALRIMTPYACSNDFRYVLPVLLPALLFWSQAGRLQRIALLLISLGSAVFFLGL</sequence>
<proteinExistence type="predicted"/>
<gene>
    <name evidence="3" type="ORF">GCM10025770_18160</name>
</gene>
<evidence type="ECO:0008006" key="5">
    <source>
        <dbReference type="Google" id="ProtNLM"/>
    </source>
</evidence>
<feature type="transmembrane region" description="Helical" evidence="2">
    <location>
        <begin position="606"/>
        <end position="621"/>
    </location>
</feature>
<feature type="transmembrane region" description="Helical" evidence="2">
    <location>
        <begin position="183"/>
        <end position="201"/>
    </location>
</feature>
<feature type="transmembrane region" description="Helical" evidence="2">
    <location>
        <begin position="294"/>
        <end position="314"/>
    </location>
</feature>
<feature type="region of interest" description="Disordered" evidence="1">
    <location>
        <begin position="1"/>
        <end position="23"/>
    </location>
</feature>
<accession>A0ABP9QMJ8</accession>
<keyword evidence="4" id="KW-1185">Reference proteome</keyword>
<dbReference type="RefSeq" id="WP_345532594.1">
    <property type="nucleotide sequence ID" value="NZ_BAABLD010000008.1"/>
</dbReference>
<evidence type="ECO:0000256" key="1">
    <source>
        <dbReference type="SAM" id="MobiDB-lite"/>
    </source>
</evidence>
<dbReference type="Proteomes" id="UP001500547">
    <property type="component" value="Unassembled WGS sequence"/>
</dbReference>
<feature type="transmembrane region" description="Helical" evidence="2">
    <location>
        <begin position="321"/>
        <end position="342"/>
    </location>
</feature>
<evidence type="ECO:0000313" key="4">
    <source>
        <dbReference type="Proteomes" id="UP001500547"/>
    </source>
</evidence>
<reference evidence="4" key="1">
    <citation type="journal article" date="2019" name="Int. J. Syst. Evol. Microbiol.">
        <title>The Global Catalogue of Microorganisms (GCM) 10K type strain sequencing project: providing services to taxonomists for standard genome sequencing and annotation.</title>
        <authorList>
            <consortium name="The Broad Institute Genomics Platform"/>
            <consortium name="The Broad Institute Genome Sequencing Center for Infectious Disease"/>
            <person name="Wu L."/>
            <person name="Ma J."/>
        </authorList>
    </citation>
    <scope>NUCLEOTIDE SEQUENCE [LARGE SCALE GENOMIC DNA]</scope>
    <source>
        <strain evidence="4">JCM 18715</strain>
    </source>
</reference>
<keyword evidence="2" id="KW-1133">Transmembrane helix</keyword>
<evidence type="ECO:0000313" key="3">
    <source>
        <dbReference type="EMBL" id="GAA5164383.1"/>
    </source>
</evidence>
<dbReference type="EMBL" id="BAABLD010000008">
    <property type="protein sequence ID" value="GAA5164383.1"/>
    <property type="molecule type" value="Genomic_DNA"/>
</dbReference>
<organism evidence="3 4">
    <name type="scientific">Viridibacterium curvum</name>
    <dbReference type="NCBI Taxonomy" id="1101404"/>
    <lineage>
        <taxon>Bacteria</taxon>
        <taxon>Pseudomonadati</taxon>
        <taxon>Pseudomonadota</taxon>
        <taxon>Betaproteobacteria</taxon>
        <taxon>Rhodocyclales</taxon>
        <taxon>Rhodocyclaceae</taxon>
        <taxon>Viridibacterium</taxon>
    </lineage>
</organism>
<feature type="transmembrane region" description="Helical" evidence="2">
    <location>
        <begin position="519"/>
        <end position="538"/>
    </location>
</feature>
<feature type="transmembrane region" description="Helical" evidence="2">
    <location>
        <begin position="422"/>
        <end position="443"/>
    </location>
</feature>
<feature type="transmembrane region" description="Helical" evidence="2">
    <location>
        <begin position="210"/>
        <end position="228"/>
    </location>
</feature>
<comment type="caution">
    <text evidence="3">The sequence shown here is derived from an EMBL/GenBank/DDBJ whole genome shotgun (WGS) entry which is preliminary data.</text>
</comment>
<feature type="transmembrane region" description="Helical" evidence="2">
    <location>
        <begin position="373"/>
        <end position="402"/>
    </location>
</feature>
<keyword evidence="2" id="KW-0472">Membrane</keyword>